<evidence type="ECO:0000313" key="4">
    <source>
        <dbReference type="Proteomes" id="UP001160148"/>
    </source>
</evidence>
<accession>A0AAV0X2U1</accession>
<feature type="chain" id="PRO_5044713950" evidence="1">
    <location>
        <begin position="18"/>
        <end position="104"/>
    </location>
</feature>
<organism evidence="3 4">
    <name type="scientific">Macrosiphum euphorbiae</name>
    <name type="common">potato aphid</name>
    <dbReference type="NCBI Taxonomy" id="13131"/>
    <lineage>
        <taxon>Eukaryota</taxon>
        <taxon>Metazoa</taxon>
        <taxon>Ecdysozoa</taxon>
        <taxon>Arthropoda</taxon>
        <taxon>Hexapoda</taxon>
        <taxon>Insecta</taxon>
        <taxon>Pterygota</taxon>
        <taxon>Neoptera</taxon>
        <taxon>Paraneoptera</taxon>
        <taxon>Hemiptera</taxon>
        <taxon>Sternorrhyncha</taxon>
        <taxon>Aphidomorpha</taxon>
        <taxon>Aphidoidea</taxon>
        <taxon>Aphididae</taxon>
        <taxon>Macrosiphini</taxon>
        <taxon>Macrosiphum</taxon>
    </lineage>
</organism>
<dbReference type="EMBL" id="CARXXK010000003">
    <property type="protein sequence ID" value="CAI6361605.1"/>
    <property type="molecule type" value="Genomic_DNA"/>
</dbReference>
<dbReference type="Proteomes" id="UP001160148">
    <property type="component" value="Unassembled WGS sequence"/>
</dbReference>
<evidence type="ECO:0000313" key="2">
    <source>
        <dbReference type="EMBL" id="CAI6361605.1"/>
    </source>
</evidence>
<evidence type="ECO:0000313" key="3">
    <source>
        <dbReference type="EMBL" id="CAI6362625.1"/>
    </source>
</evidence>
<proteinExistence type="predicted"/>
<name>A0AAV0X2U1_9HEMI</name>
<protein>
    <submittedName>
        <fullName evidence="3">Uncharacterized protein</fullName>
    </submittedName>
</protein>
<keyword evidence="1" id="KW-0732">Signal</keyword>
<keyword evidence="4" id="KW-1185">Reference proteome</keyword>
<comment type="caution">
    <text evidence="3">The sequence shown here is derived from an EMBL/GenBank/DDBJ whole genome shotgun (WGS) entry which is preliminary data.</text>
</comment>
<dbReference type="AlphaFoldDB" id="A0AAV0X2U1"/>
<evidence type="ECO:0000256" key="1">
    <source>
        <dbReference type="SAM" id="SignalP"/>
    </source>
</evidence>
<dbReference type="EMBL" id="CARXXK010000003">
    <property type="protein sequence ID" value="CAI6362625.1"/>
    <property type="molecule type" value="Genomic_DNA"/>
</dbReference>
<gene>
    <name evidence="2" type="ORF">MEUPH1_LOCUS16766</name>
    <name evidence="3" type="ORF">MEUPH1_LOCUS17679</name>
</gene>
<feature type="signal peptide" evidence="1">
    <location>
        <begin position="1"/>
        <end position="17"/>
    </location>
</feature>
<sequence>MVKLVLLFVGEVTIGFTALDSHIAVSRGDRDRWSFNHNCNWIGDSGSGSDDFFEDDKELELCPAIMVGGDTMWEPFTSASVIKLAMGDSKPLEDACEFMMSILL</sequence>
<reference evidence="3 4" key="1">
    <citation type="submission" date="2023-01" db="EMBL/GenBank/DDBJ databases">
        <authorList>
            <person name="Whitehead M."/>
        </authorList>
    </citation>
    <scope>NUCLEOTIDE SEQUENCE [LARGE SCALE GENOMIC DNA]</scope>
</reference>